<dbReference type="InterPro" id="IPR000195">
    <property type="entry name" value="Rab-GAP-TBC_dom"/>
</dbReference>
<feature type="compositionally biased region" description="Polar residues" evidence="2">
    <location>
        <begin position="198"/>
        <end position="208"/>
    </location>
</feature>
<organism evidence="4 5">
    <name type="scientific">Terfezia boudieri ATCC MYA-4762</name>
    <dbReference type="NCBI Taxonomy" id="1051890"/>
    <lineage>
        <taxon>Eukaryota</taxon>
        <taxon>Fungi</taxon>
        <taxon>Dikarya</taxon>
        <taxon>Ascomycota</taxon>
        <taxon>Pezizomycotina</taxon>
        <taxon>Pezizomycetes</taxon>
        <taxon>Pezizales</taxon>
        <taxon>Pezizaceae</taxon>
        <taxon>Terfezia</taxon>
    </lineage>
</organism>
<dbReference type="STRING" id="1051890.A0A3N4LX57"/>
<evidence type="ECO:0000256" key="2">
    <source>
        <dbReference type="SAM" id="MobiDB-lite"/>
    </source>
</evidence>
<reference evidence="4 5" key="1">
    <citation type="journal article" date="2018" name="Nat. Ecol. Evol.">
        <title>Pezizomycetes genomes reveal the molecular basis of ectomycorrhizal truffle lifestyle.</title>
        <authorList>
            <person name="Murat C."/>
            <person name="Payen T."/>
            <person name="Noel B."/>
            <person name="Kuo A."/>
            <person name="Morin E."/>
            <person name="Chen J."/>
            <person name="Kohler A."/>
            <person name="Krizsan K."/>
            <person name="Balestrini R."/>
            <person name="Da Silva C."/>
            <person name="Montanini B."/>
            <person name="Hainaut M."/>
            <person name="Levati E."/>
            <person name="Barry K.W."/>
            <person name="Belfiori B."/>
            <person name="Cichocki N."/>
            <person name="Clum A."/>
            <person name="Dockter R.B."/>
            <person name="Fauchery L."/>
            <person name="Guy J."/>
            <person name="Iotti M."/>
            <person name="Le Tacon F."/>
            <person name="Lindquist E.A."/>
            <person name="Lipzen A."/>
            <person name="Malagnac F."/>
            <person name="Mello A."/>
            <person name="Molinier V."/>
            <person name="Miyauchi S."/>
            <person name="Poulain J."/>
            <person name="Riccioni C."/>
            <person name="Rubini A."/>
            <person name="Sitrit Y."/>
            <person name="Splivallo R."/>
            <person name="Traeger S."/>
            <person name="Wang M."/>
            <person name="Zifcakova L."/>
            <person name="Wipf D."/>
            <person name="Zambonelli A."/>
            <person name="Paolocci F."/>
            <person name="Nowrousian M."/>
            <person name="Ottonello S."/>
            <person name="Baldrian P."/>
            <person name="Spatafora J.W."/>
            <person name="Henrissat B."/>
            <person name="Nagy L.G."/>
            <person name="Aury J.M."/>
            <person name="Wincker P."/>
            <person name="Grigoriev I.V."/>
            <person name="Bonfante P."/>
            <person name="Martin F.M."/>
        </authorList>
    </citation>
    <scope>NUCLEOTIDE SEQUENCE [LARGE SCALE GENOMIC DNA]</scope>
    <source>
        <strain evidence="4 5">ATCC MYA-4762</strain>
    </source>
</reference>
<dbReference type="SUPFAM" id="SSF47923">
    <property type="entry name" value="Ypt/Rab-GAP domain of gyp1p"/>
    <property type="match status" value="2"/>
</dbReference>
<proteinExistence type="predicted"/>
<dbReference type="GO" id="GO:0005096">
    <property type="term" value="F:GTPase activator activity"/>
    <property type="evidence" value="ECO:0007669"/>
    <property type="project" value="TreeGrafter"/>
</dbReference>
<feature type="region of interest" description="Disordered" evidence="2">
    <location>
        <begin position="1"/>
        <end position="23"/>
    </location>
</feature>
<dbReference type="AlphaFoldDB" id="A0A3N4LX57"/>
<name>A0A3N4LX57_9PEZI</name>
<keyword evidence="5" id="KW-1185">Reference proteome</keyword>
<evidence type="ECO:0000313" key="4">
    <source>
        <dbReference type="EMBL" id="RPB27370.1"/>
    </source>
</evidence>
<feature type="compositionally biased region" description="Low complexity" evidence="2">
    <location>
        <begin position="120"/>
        <end position="147"/>
    </location>
</feature>
<feature type="region of interest" description="Disordered" evidence="2">
    <location>
        <begin position="84"/>
        <end position="182"/>
    </location>
</feature>
<dbReference type="InterPro" id="IPR050302">
    <property type="entry name" value="Rab_GAP_TBC_domain"/>
</dbReference>
<feature type="compositionally biased region" description="Polar residues" evidence="2">
    <location>
        <begin position="106"/>
        <end position="119"/>
    </location>
</feature>
<dbReference type="InterPro" id="IPR053949">
    <property type="entry name" value="SBE2/SBE22_M"/>
</dbReference>
<dbReference type="Pfam" id="PF00566">
    <property type="entry name" value="RabGAP-TBC"/>
    <property type="match status" value="1"/>
</dbReference>
<dbReference type="PANTHER" id="PTHR47219">
    <property type="entry name" value="RAB GTPASE-ACTIVATING PROTEIN 1-LIKE"/>
    <property type="match status" value="1"/>
</dbReference>
<evidence type="ECO:0000256" key="1">
    <source>
        <dbReference type="SAM" id="Coils"/>
    </source>
</evidence>
<feature type="compositionally biased region" description="Basic and acidic residues" evidence="2">
    <location>
        <begin position="166"/>
        <end position="175"/>
    </location>
</feature>
<dbReference type="Gene3D" id="1.10.8.270">
    <property type="entry name" value="putative rabgap domain of human tbc1 domain family member 14 like domains"/>
    <property type="match status" value="1"/>
</dbReference>
<dbReference type="OrthoDB" id="289721at2759"/>
<dbReference type="EMBL" id="ML121531">
    <property type="protein sequence ID" value="RPB27370.1"/>
    <property type="molecule type" value="Genomic_DNA"/>
</dbReference>
<dbReference type="PROSITE" id="PS50086">
    <property type="entry name" value="TBC_RABGAP"/>
    <property type="match status" value="1"/>
</dbReference>
<dbReference type="InParanoid" id="A0A3N4LX57"/>
<feature type="region of interest" description="Disordered" evidence="2">
    <location>
        <begin position="198"/>
        <end position="322"/>
    </location>
</feature>
<feature type="compositionally biased region" description="Low complexity" evidence="2">
    <location>
        <begin position="9"/>
        <end position="23"/>
    </location>
</feature>
<feature type="domain" description="Rab-GAP TBC" evidence="3">
    <location>
        <begin position="413"/>
        <end position="613"/>
    </location>
</feature>
<feature type="compositionally biased region" description="Polar residues" evidence="2">
    <location>
        <begin position="283"/>
        <end position="297"/>
    </location>
</feature>
<feature type="coiled-coil region" evidence="1">
    <location>
        <begin position="343"/>
        <end position="378"/>
    </location>
</feature>
<gene>
    <name evidence="4" type="ORF">L211DRAFT_536993</name>
</gene>
<evidence type="ECO:0000259" key="3">
    <source>
        <dbReference type="PROSITE" id="PS50086"/>
    </source>
</evidence>
<evidence type="ECO:0000313" key="5">
    <source>
        <dbReference type="Proteomes" id="UP000267821"/>
    </source>
</evidence>
<feature type="compositionally biased region" description="Basic and acidic residues" evidence="2">
    <location>
        <begin position="257"/>
        <end position="268"/>
    </location>
</feature>
<keyword evidence="1" id="KW-0175">Coiled coil</keyword>
<dbReference type="PANTHER" id="PTHR47219:SF15">
    <property type="entry name" value="TBC1 DOMAIN FAMILY MEMBER 12 ISOFORM X1"/>
    <property type="match status" value="1"/>
</dbReference>
<dbReference type="SMART" id="SM00164">
    <property type="entry name" value="TBC"/>
    <property type="match status" value="1"/>
</dbReference>
<accession>A0A3N4LX57</accession>
<dbReference type="Pfam" id="PF22874">
    <property type="entry name" value="SBE2_M"/>
    <property type="match status" value="1"/>
</dbReference>
<dbReference type="Gene3D" id="1.10.10.750">
    <property type="entry name" value="Ypt/Rab-GAP domain of gyp1p, domain 1"/>
    <property type="match status" value="1"/>
</dbReference>
<protein>
    <recommendedName>
        <fullName evidence="3">Rab-GAP TBC domain-containing protein</fullName>
    </recommendedName>
</protein>
<dbReference type="FunFam" id="1.10.8.270:FF:000034">
    <property type="entry name" value="TBC (Tre-2/Bub2/Cdc16) domain family"/>
    <property type="match status" value="1"/>
</dbReference>
<dbReference type="InterPro" id="IPR035969">
    <property type="entry name" value="Rab-GAP_TBC_sf"/>
</dbReference>
<dbReference type="Proteomes" id="UP000267821">
    <property type="component" value="Unassembled WGS sequence"/>
</dbReference>
<dbReference type="GO" id="GO:0031267">
    <property type="term" value="F:small GTPase binding"/>
    <property type="evidence" value="ECO:0007669"/>
    <property type="project" value="TreeGrafter"/>
</dbReference>
<dbReference type="Gene3D" id="1.10.472.80">
    <property type="entry name" value="Ypt/Rab-GAP domain of gyp1p, domain 3"/>
    <property type="match status" value="1"/>
</dbReference>
<sequence length="681" mass="76075">MNGTVGWYSPPASSNKSSSLPSSFQLDEGGILNDLGHFEEIGLDDTDGGARARAIVVKPPQRTASGLASLRDLTLKRPPFPPLLSHTNGVLSPSDHLGLPNAPRRANTSPSPTSRRSLNASPSPQSAPHSPALSAVSSPSSSGSRRSYTAQIPERLKRGSSTRRKTTAELEKECDSDGDDEIPADAIFWNIPVSPRRMSTNISASPGTSPDRGTANGPKASSSKSPPRNGVPLPADSRGRPMRSRHYSDTIVDELSPEARELSEKLEEYAEEELAREEKRRQNPGNKGSQKSRSAQPSPSPTKKVDLPPMQMTNGMIDPLPISKEKEAVLSRTRPSWLPPKSKEEEKRHLKEYQRMMQKALQAEQKKHERERREQEQREKIKADIHRVWEQVIIPEWDTLISKPETRELWWRGVAPRCRAVVWEKGLGNHLSATDETFRLALARAKELEKGKGSIKTTKEQDMLQAIRRDVKDTFPELQIFQEGGPLHEKLADVLFAYSMYRSDVGYVYGTHVIAGLLLLNMSPVKAFISLVNILNRPVPLAFYTQDEANMSKVYTLFLRAFQYKLPSLFNHIHVTLALPPPAYLEAMFSTVFALHCPLDITSRLWDVYILEGDTFLVRTALGVLTALEPQLYGTREEVVKLLGWRARTWKLGKEDEFLEIVRSAGKEEAEVASGEPRELN</sequence>